<evidence type="ECO:0000313" key="2">
    <source>
        <dbReference type="EMBL" id="MXQ65051.1"/>
    </source>
</evidence>
<evidence type="ECO:0000256" key="1">
    <source>
        <dbReference type="SAM" id="MobiDB-lite"/>
    </source>
</evidence>
<dbReference type="Proteomes" id="UP000431901">
    <property type="component" value="Unassembled WGS sequence"/>
</dbReference>
<dbReference type="OrthoDB" id="3483937at2"/>
<evidence type="ECO:0000313" key="3">
    <source>
        <dbReference type="Proteomes" id="UP000431901"/>
    </source>
</evidence>
<reference evidence="2 3" key="1">
    <citation type="submission" date="2019-12" db="EMBL/GenBank/DDBJ databases">
        <title>Nocardia macrotermitis sp. nov. and Nocardia aurantia sp. nov., isolated from the gut of the fungus growing-termite Macrotermes natalensis.</title>
        <authorList>
            <person name="Christine B."/>
            <person name="Rene B."/>
        </authorList>
    </citation>
    <scope>NUCLEOTIDE SEQUENCE [LARGE SCALE GENOMIC DNA]</scope>
    <source>
        <strain evidence="2 3">DSM 102126</strain>
    </source>
</reference>
<accession>A0A6I4W6C6</accession>
<sequence>MTFGTMRRVVSALLRRPLVRRLLVVAGVLTAGWLLGGASAQAAHADEPAPGNDVVGVVTEAPVIGDAIRASQQVTATVPRPVTGLPVADAPHVDPIRNIVPDVPGVTPPDRPRAERPAAPRTSATELAARRPAHTERARGTAPAPRAVQADAGDATGHAPAHARSSATRPAAPGTSIPAPDQTGQALPGTTALPFGGVGGPTTARRLGAHPRTRALPAHAPGVLPPVVRTAADEPSFAPD</sequence>
<comment type="caution">
    <text evidence="2">The sequence shown here is derived from an EMBL/GenBank/DDBJ whole genome shotgun (WGS) entry which is preliminary data.</text>
</comment>
<keyword evidence="3" id="KW-1185">Reference proteome</keyword>
<feature type="region of interest" description="Disordered" evidence="1">
    <location>
        <begin position="96"/>
        <end position="240"/>
    </location>
</feature>
<dbReference type="EMBL" id="WUTW01000002">
    <property type="protein sequence ID" value="MXQ65051.1"/>
    <property type="molecule type" value="Genomic_DNA"/>
</dbReference>
<organism evidence="2 3">
    <name type="scientific">Actinomadura rayongensis</name>
    <dbReference type="NCBI Taxonomy" id="1429076"/>
    <lineage>
        <taxon>Bacteria</taxon>
        <taxon>Bacillati</taxon>
        <taxon>Actinomycetota</taxon>
        <taxon>Actinomycetes</taxon>
        <taxon>Streptosporangiales</taxon>
        <taxon>Thermomonosporaceae</taxon>
        <taxon>Actinomadura</taxon>
    </lineage>
</organism>
<proteinExistence type="predicted"/>
<gene>
    <name evidence="2" type="ORF">GQ466_13495</name>
</gene>
<dbReference type="AlphaFoldDB" id="A0A6I4W6C6"/>
<protein>
    <submittedName>
        <fullName evidence="2">Uncharacterized protein</fullName>
    </submittedName>
</protein>
<name>A0A6I4W6C6_9ACTN</name>
<dbReference type="RefSeq" id="WP_161103197.1">
    <property type="nucleotide sequence ID" value="NZ_JBHLYI010000001.1"/>
</dbReference>